<evidence type="ECO:0000313" key="1">
    <source>
        <dbReference type="EMBL" id="KKN65292.1"/>
    </source>
</evidence>
<protein>
    <submittedName>
        <fullName evidence="1">Uncharacterized protein</fullName>
    </submittedName>
</protein>
<sequence length="275" mass="31989">REFVKSTMGYYPETKFYFAHPKNPRMFEDISNLKYAKIQPFMRGDRHFIIGNERDLYINTWIGLNGKYVGPGVACSIDRHQLLWNDLMDMIGLKVRFDGSSTNYIPRIDYTKLNPKYINRIETFINRRPMNRKVLLCNGNVQSNQAKNFDFEPVIKLLCEEFPKTDFITTSRVSFQFPNLYYTGNIIQSNDNFDLNEISYLSTFTPIIVGRSSGPFSFTQVAQNYTDKSKTFLSFSYHKEGGHLVMKGKTKAKRYWSGVADTQGVFKKIRSVIVE</sequence>
<reference evidence="1" key="1">
    <citation type="journal article" date="2015" name="Nature">
        <title>Complex archaea that bridge the gap between prokaryotes and eukaryotes.</title>
        <authorList>
            <person name="Spang A."/>
            <person name="Saw J.H."/>
            <person name="Jorgensen S.L."/>
            <person name="Zaremba-Niedzwiedzka K."/>
            <person name="Martijn J."/>
            <person name="Lind A.E."/>
            <person name="van Eijk R."/>
            <person name="Schleper C."/>
            <person name="Guy L."/>
            <person name="Ettema T.J."/>
        </authorList>
    </citation>
    <scope>NUCLEOTIDE SEQUENCE</scope>
</reference>
<proteinExistence type="predicted"/>
<comment type="caution">
    <text evidence="1">The sequence shown here is derived from an EMBL/GenBank/DDBJ whole genome shotgun (WGS) entry which is preliminary data.</text>
</comment>
<gene>
    <name evidence="1" type="ORF">LCGC14_0482750</name>
</gene>
<accession>A0A0F9SS12</accession>
<dbReference type="AlphaFoldDB" id="A0A0F9SS12"/>
<dbReference type="EMBL" id="LAZR01000528">
    <property type="protein sequence ID" value="KKN65292.1"/>
    <property type="molecule type" value="Genomic_DNA"/>
</dbReference>
<name>A0A0F9SS12_9ZZZZ</name>
<feature type="non-terminal residue" evidence="1">
    <location>
        <position position="1"/>
    </location>
</feature>
<organism evidence="1">
    <name type="scientific">marine sediment metagenome</name>
    <dbReference type="NCBI Taxonomy" id="412755"/>
    <lineage>
        <taxon>unclassified sequences</taxon>
        <taxon>metagenomes</taxon>
        <taxon>ecological metagenomes</taxon>
    </lineage>
</organism>